<dbReference type="SUPFAM" id="SSF47819">
    <property type="entry name" value="HRDC-like"/>
    <property type="match status" value="1"/>
</dbReference>
<dbReference type="STRING" id="1198029.A0A1U7LRA0"/>
<proteinExistence type="inferred from homology"/>
<dbReference type="Pfam" id="PF03874">
    <property type="entry name" value="RNA_pol_Rpb4"/>
    <property type="match status" value="1"/>
</dbReference>
<evidence type="ECO:0000256" key="1">
    <source>
        <dbReference type="ARBA" id="ARBA00004123"/>
    </source>
</evidence>
<dbReference type="GO" id="GO:0006367">
    <property type="term" value="P:transcription initiation at RNA polymerase II promoter"/>
    <property type="evidence" value="ECO:0007669"/>
    <property type="project" value="EnsemblFungi"/>
</dbReference>
<evidence type="ECO:0000256" key="2">
    <source>
        <dbReference type="ARBA" id="ARBA00023242"/>
    </source>
</evidence>
<organism evidence="5 6">
    <name type="scientific">Neolecta irregularis (strain DAH-3)</name>
    <dbReference type="NCBI Taxonomy" id="1198029"/>
    <lineage>
        <taxon>Eukaryota</taxon>
        <taxon>Fungi</taxon>
        <taxon>Dikarya</taxon>
        <taxon>Ascomycota</taxon>
        <taxon>Taphrinomycotina</taxon>
        <taxon>Neolectales</taxon>
        <taxon>Neolectaceae</taxon>
        <taxon>Neolecta</taxon>
    </lineage>
</organism>
<keyword evidence="5" id="KW-0240">DNA-directed RNA polymerase</keyword>
<dbReference type="InterPro" id="IPR006590">
    <property type="entry name" value="RNA_pol_Rpb4/RPC9_core"/>
</dbReference>
<reference evidence="5 6" key="1">
    <citation type="submission" date="2016-04" db="EMBL/GenBank/DDBJ databases">
        <title>Evolutionary innovation and constraint leading to complex multicellularity in the Ascomycota.</title>
        <authorList>
            <person name="Cisse O."/>
            <person name="Nguyen A."/>
            <person name="Hewitt D.A."/>
            <person name="Jedd G."/>
            <person name="Stajich J.E."/>
        </authorList>
    </citation>
    <scope>NUCLEOTIDE SEQUENCE [LARGE SCALE GENOMIC DNA]</scope>
    <source>
        <strain evidence="5 6">DAH-3</strain>
    </source>
</reference>
<dbReference type="GO" id="GO:0000166">
    <property type="term" value="F:nucleotide binding"/>
    <property type="evidence" value="ECO:0007669"/>
    <property type="project" value="InterPro"/>
</dbReference>
<keyword evidence="6" id="KW-1185">Reference proteome</keyword>
<dbReference type="Gene3D" id="1.20.1250.40">
    <property type="match status" value="1"/>
</dbReference>
<keyword evidence="5" id="KW-0804">Transcription</keyword>
<dbReference type="OrthoDB" id="2186918at2759"/>
<dbReference type="InterPro" id="IPR005574">
    <property type="entry name" value="Rpb4/RPC9"/>
</dbReference>
<dbReference type="EMBL" id="LXFE01000475">
    <property type="protein sequence ID" value="OLL25200.1"/>
    <property type="molecule type" value="Genomic_DNA"/>
</dbReference>
<accession>A0A1U7LRA0</accession>
<sequence length="160" mass="17782">MTSTNHSSLPRHLTKAAIHQEDASELSFGLEFENSTCLTLSEAKVILEEVLKTRRKDQGRSADGDDMEGLTLLSSVTKKTKDYLDQFARFKTSETVAACENIIRNPQHELHSFEQAQLGSLCPEESDEAKTLIPSLGAKVTDESLDALLDNLTSLRRFQV</sequence>
<dbReference type="OMA" id="HRKTQNE"/>
<name>A0A1U7LRA0_NEOID</name>
<comment type="subcellular location">
    <subcellularLocation>
        <location evidence="1">Nucleus</location>
    </subcellularLocation>
</comment>
<evidence type="ECO:0000256" key="3">
    <source>
        <dbReference type="ARBA" id="ARBA00025724"/>
    </source>
</evidence>
<dbReference type="GO" id="GO:0003968">
    <property type="term" value="F:RNA-directed RNA polymerase activity"/>
    <property type="evidence" value="ECO:0007669"/>
    <property type="project" value="EnsemblFungi"/>
</dbReference>
<comment type="caution">
    <text evidence="5">The sequence shown here is derived from an EMBL/GenBank/DDBJ whole genome shotgun (WGS) entry which is preliminary data.</text>
</comment>
<evidence type="ECO:0000259" key="4">
    <source>
        <dbReference type="SMART" id="SM00657"/>
    </source>
</evidence>
<dbReference type="GO" id="GO:0003899">
    <property type="term" value="F:DNA-directed RNA polymerase activity"/>
    <property type="evidence" value="ECO:0007669"/>
    <property type="project" value="EnsemblFungi"/>
</dbReference>
<evidence type="ECO:0000313" key="6">
    <source>
        <dbReference type="Proteomes" id="UP000186594"/>
    </source>
</evidence>
<dbReference type="GO" id="GO:0045948">
    <property type="term" value="P:positive regulation of translational initiation"/>
    <property type="evidence" value="ECO:0007669"/>
    <property type="project" value="EnsemblFungi"/>
</dbReference>
<dbReference type="GO" id="GO:0000288">
    <property type="term" value="P:nuclear-transcribed mRNA catabolic process, deadenylation-dependent decay"/>
    <property type="evidence" value="ECO:0007669"/>
    <property type="project" value="EnsemblFungi"/>
</dbReference>
<feature type="domain" description="RNA polymerase Rpb4/RPC9 core" evidence="4">
    <location>
        <begin position="30"/>
        <end position="159"/>
    </location>
</feature>
<dbReference type="GO" id="GO:0031369">
    <property type="term" value="F:translation initiation factor binding"/>
    <property type="evidence" value="ECO:0007669"/>
    <property type="project" value="EnsemblFungi"/>
</dbReference>
<dbReference type="AlphaFoldDB" id="A0A1U7LRA0"/>
<keyword evidence="2" id="KW-0539">Nucleus</keyword>
<dbReference type="GO" id="GO:0003727">
    <property type="term" value="F:single-stranded RNA binding"/>
    <property type="evidence" value="ECO:0007669"/>
    <property type="project" value="EnsemblFungi"/>
</dbReference>
<dbReference type="InterPro" id="IPR038324">
    <property type="entry name" value="Rpb4/RPC9_sf"/>
</dbReference>
<gene>
    <name evidence="5" type="ORF">NEOLI_003111</name>
</gene>
<dbReference type="GO" id="GO:1990328">
    <property type="term" value="C:RPB4-RPB7 complex"/>
    <property type="evidence" value="ECO:0007669"/>
    <property type="project" value="EnsemblFungi"/>
</dbReference>
<dbReference type="InterPro" id="IPR010997">
    <property type="entry name" value="HRDC-like_sf"/>
</dbReference>
<comment type="similarity">
    <text evidence="3">Belongs to the eukaryotic RPB4 RNA polymerase subunit family.</text>
</comment>
<dbReference type="InterPro" id="IPR045222">
    <property type="entry name" value="Rpb4-like"/>
</dbReference>
<dbReference type="PANTHER" id="PTHR21297">
    <property type="entry name" value="DNA-DIRECTED RNA POLYMERASE II"/>
    <property type="match status" value="1"/>
</dbReference>
<protein>
    <submittedName>
        <fullName evidence="5">DNA-directed RNA polymerase II subunit rpb4</fullName>
    </submittedName>
</protein>
<dbReference type="Proteomes" id="UP000186594">
    <property type="component" value="Unassembled WGS sequence"/>
</dbReference>
<dbReference type="SMART" id="SM00657">
    <property type="entry name" value="RPOL4c"/>
    <property type="match status" value="1"/>
</dbReference>
<evidence type="ECO:0000313" key="5">
    <source>
        <dbReference type="EMBL" id="OLL25200.1"/>
    </source>
</evidence>
<dbReference type="GO" id="GO:0005665">
    <property type="term" value="C:RNA polymerase II, core complex"/>
    <property type="evidence" value="ECO:0007669"/>
    <property type="project" value="EnsemblFungi"/>
</dbReference>
<dbReference type="GO" id="GO:0000932">
    <property type="term" value="C:P-body"/>
    <property type="evidence" value="ECO:0007669"/>
    <property type="project" value="EnsemblFungi"/>
</dbReference>
<dbReference type="GO" id="GO:0006368">
    <property type="term" value="P:transcription elongation by RNA polymerase II"/>
    <property type="evidence" value="ECO:0007669"/>
    <property type="project" value="EnsemblFungi"/>
</dbReference>
<dbReference type="GO" id="GO:0003697">
    <property type="term" value="F:single-stranded DNA binding"/>
    <property type="evidence" value="ECO:0007669"/>
    <property type="project" value="EnsemblFungi"/>
</dbReference>